<evidence type="ECO:0000313" key="1">
    <source>
        <dbReference type="EMBL" id="SKA57572.1"/>
    </source>
</evidence>
<name>A0A1T4UY33_9GAMM</name>
<accession>A0A1T4UY33</accession>
<dbReference type="RefSeq" id="WP_078927876.1">
    <property type="nucleotide sequence ID" value="NZ_FUXX01000002.1"/>
</dbReference>
<dbReference type="EMBL" id="FUXX01000002">
    <property type="protein sequence ID" value="SKA57572.1"/>
    <property type="molecule type" value="Genomic_DNA"/>
</dbReference>
<dbReference type="AlphaFoldDB" id="A0A1T4UY33"/>
<sequence>MKTKSITVQDAINHAILIQIKSYKSRHKHSILEKYDEFIFDCLKSNCPNHVILTGLIMQNKKFSTMARSTLSRYIRKHYANVRQG</sequence>
<organism evidence="1 2">
    <name type="scientific">Succinivibrio dextrinosolvens DSM 3072</name>
    <dbReference type="NCBI Taxonomy" id="1123324"/>
    <lineage>
        <taxon>Bacteria</taxon>
        <taxon>Pseudomonadati</taxon>
        <taxon>Pseudomonadota</taxon>
        <taxon>Gammaproteobacteria</taxon>
        <taxon>Aeromonadales</taxon>
        <taxon>Succinivibrionaceae</taxon>
        <taxon>Succinivibrio</taxon>
    </lineage>
</organism>
<keyword evidence="2" id="KW-1185">Reference proteome</keyword>
<reference evidence="2" key="1">
    <citation type="submission" date="2017-02" db="EMBL/GenBank/DDBJ databases">
        <authorList>
            <person name="Varghese N."/>
            <person name="Submissions S."/>
        </authorList>
    </citation>
    <scope>NUCLEOTIDE SEQUENCE [LARGE SCALE GENOMIC DNA]</scope>
    <source>
        <strain evidence="2">DSM 3072</strain>
    </source>
</reference>
<dbReference type="Proteomes" id="UP000242432">
    <property type="component" value="Unassembled WGS sequence"/>
</dbReference>
<evidence type="ECO:0000313" key="2">
    <source>
        <dbReference type="Proteomes" id="UP000242432"/>
    </source>
</evidence>
<protein>
    <submittedName>
        <fullName evidence="1">Uncharacterized protein</fullName>
    </submittedName>
</protein>
<gene>
    <name evidence="1" type="ORF">SAMN02745213_00256</name>
</gene>
<proteinExistence type="predicted"/>